<evidence type="ECO:0000256" key="13">
    <source>
        <dbReference type="ARBA" id="ARBA00023136"/>
    </source>
</evidence>
<evidence type="ECO:0000256" key="1">
    <source>
        <dbReference type="ARBA" id="ARBA00000111"/>
    </source>
</evidence>
<dbReference type="EC" id="3.1.1.32" evidence="17"/>
<comment type="cofactor">
    <cofactor evidence="17">
        <name>Ca(2+)</name>
        <dbReference type="ChEBI" id="CHEBI:29108"/>
    </cofactor>
    <text evidence="17">Binds 1 Ca(2+) ion per monomer. In the dimeric form the Ca(2+) is bound by different amino acids with binding of each Ca(2+) shared with ligands coming from each monomer. The Ca(2+) ion may have a role in catalysis.</text>
</comment>
<keyword evidence="10 16" id="KW-0106">Calcium</keyword>
<evidence type="ECO:0000256" key="15">
    <source>
        <dbReference type="PIRSR" id="PIRSR603187-1"/>
    </source>
</evidence>
<evidence type="ECO:0000256" key="3">
    <source>
        <dbReference type="ARBA" id="ARBA00010525"/>
    </source>
</evidence>
<comment type="catalytic activity">
    <reaction evidence="1 17">
        <text>a 1,2-diacyl-sn-glycero-3-phosphocholine + H2O = a 2-acyl-sn-glycero-3-phosphocholine + a fatty acid + H(+)</text>
        <dbReference type="Rhea" id="RHEA:18689"/>
        <dbReference type="ChEBI" id="CHEBI:15377"/>
        <dbReference type="ChEBI" id="CHEBI:15378"/>
        <dbReference type="ChEBI" id="CHEBI:28868"/>
        <dbReference type="ChEBI" id="CHEBI:57643"/>
        <dbReference type="ChEBI" id="CHEBI:57875"/>
        <dbReference type="EC" id="3.1.1.32"/>
    </reaction>
</comment>
<dbReference type="EMBL" id="VTOU01000001">
    <property type="protein sequence ID" value="TZG29681.1"/>
    <property type="molecule type" value="Genomic_DNA"/>
</dbReference>
<dbReference type="PRINTS" id="PR01486">
    <property type="entry name" value="PHPHLIPASEA1"/>
</dbReference>
<comment type="function">
    <text evidence="17">Hydrolysis of phosphatidylcholine with phospholipase A2 (EC 3.1.1.4) and phospholipase A1 (EC 3.1.1.32) activities.</text>
</comment>
<evidence type="ECO:0000256" key="4">
    <source>
        <dbReference type="ARBA" id="ARBA00011702"/>
    </source>
</evidence>
<evidence type="ECO:0000256" key="2">
    <source>
        <dbReference type="ARBA" id="ARBA00001604"/>
    </source>
</evidence>
<evidence type="ECO:0000313" key="19">
    <source>
        <dbReference type="Proteomes" id="UP000322077"/>
    </source>
</evidence>
<evidence type="ECO:0000313" key="18">
    <source>
        <dbReference type="EMBL" id="TZG29681.1"/>
    </source>
</evidence>
<dbReference type="GO" id="GO:0009279">
    <property type="term" value="C:cell outer membrane"/>
    <property type="evidence" value="ECO:0007669"/>
    <property type="project" value="UniProtKB-SubCell"/>
</dbReference>
<dbReference type="PANTHER" id="PTHR40457:SF1">
    <property type="entry name" value="PHOSPHOLIPASE A1"/>
    <property type="match status" value="1"/>
</dbReference>
<comment type="catalytic activity">
    <reaction evidence="2 17">
        <text>a 1,2-diacyl-sn-glycero-3-phosphocholine + H2O = a 1-acyl-sn-glycero-3-phosphocholine + a fatty acid + H(+)</text>
        <dbReference type="Rhea" id="RHEA:15801"/>
        <dbReference type="ChEBI" id="CHEBI:15377"/>
        <dbReference type="ChEBI" id="CHEBI:15378"/>
        <dbReference type="ChEBI" id="CHEBI:28868"/>
        <dbReference type="ChEBI" id="CHEBI:57643"/>
        <dbReference type="ChEBI" id="CHEBI:58168"/>
        <dbReference type="EC" id="3.1.1.4"/>
    </reaction>
</comment>
<evidence type="ECO:0000256" key="9">
    <source>
        <dbReference type="ARBA" id="ARBA00022801"/>
    </source>
</evidence>
<keyword evidence="8 17" id="KW-0732">Signal</keyword>
<keyword evidence="5" id="KW-1134">Transmembrane beta strand</keyword>
<dbReference type="EC" id="3.1.1.4" evidence="17"/>
<evidence type="ECO:0000256" key="16">
    <source>
        <dbReference type="PIRSR" id="PIRSR603187-2"/>
    </source>
</evidence>
<dbReference type="GO" id="GO:0046872">
    <property type="term" value="F:metal ion binding"/>
    <property type="evidence" value="ECO:0007669"/>
    <property type="project" value="UniProtKB-KW"/>
</dbReference>
<dbReference type="GO" id="GO:0008970">
    <property type="term" value="F:phospholipase A1 activity"/>
    <property type="evidence" value="ECO:0007669"/>
    <property type="project" value="UniProtKB-EC"/>
</dbReference>
<dbReference type="Gene3D" id="2.40.230.10">
    <property type="entry name" value="Phospholipase A1"/>
    <property type="match status" value="1"/>
</dbReference>
<feature type="active site" description="Nucleophile" evidence="15">
    <location>
        <position position="266"/>
    </location>
</feature>
<comment type="subcellular location">
    <subcellularLocation>
        <location evidence="17">Cell outer membrane</location>
        <topology evidence="17">Multi-pass membrane protein</topology>
    </subcellularLocation>
    <text evidence="17">One of the very few enzymes located there.</text>
</comment>
<reference evidence="18 19" key="1">
    <citation type="submission" date="2019-08" db="EMBL/GenBank/DDBJ databases">
        <authorList>
            <person name="Wang G."/>
            <person name="Xu Z."/>
        </authorList>
    </citation>
    <scope>NUCLEOTIDE SEQUENCE [LARGE SCALE GENOMIC DNA]</scope>
    <source>
        <strain evidence="18 19">ZX</strain>
    </source>
</reference>
<proteinExistence type="inferred from homology"/>
<evidence type="ECO:0000256" key="6">
    <source>
        <dbReference type="ARBA" id="ARBA00022692"/>
    </source>
</evidence>
<keyword evidence="19" id="KW-1185">Reference proteome</keyword>
<feature type="signal peptide" evidence="17">
    <location>
        <begin position="1"/>
        <end position="27"/>
    </location>
</feature>
<dbReference type="Proteomes" id="UP000322077">
    <property type="component" value="Unassembled WGS sequence"/>
</dbReference>
<feature type="binding site" description="in dimeric form" evidence="16">
    <location>
        <position position="311"/>
    </location>
    <ligand>
        <name>Ca(2+)</name>
        <dbReference type="ChEBI" id="CHEBI:29108"/>
        <label>1</label>
    </ligand>
</feature>
<organism evidence="18 19">
    <name type="scientific">Sphingomonas montanisoli</name>
    <dbReference type="NCBI Taxonomy" id="2606412"/>
    <lineage>
        <taxon>Bacteria</taxon>
        <taxon>Pseudomonadati</taxon>
        <taxon>Pseudomonadota</taxon>
        <taxon>Alphaproteobacteria</taxon>
        <taxon>Sphingomonadales</taxon>
        <taxon>Sphingomonadaceae</taxon>
        <taxon>Sphingomonas</taxon>
    </lineage>
</organism>
<dbReference type="AlphaFoldDB" id="A0A5D9CHZ2"/>
<feature type="active site" description="Proton acceptor" evidence="15">
    <location>
        <position position="264"/>
    </location>
</feature>
<feature type="binding site" description="in dimeric form" evidence="16">
    <location>
        <position position="274"/>
    </location>
    <ligand>
        <name>Ca(2+)</name>
        <dbReference type="ChEBI" id="CHEBI:29108"/>
        <label>1</label>
    </ligand>
</feature>
<dbReference type="GO" id="GO:0004623">
    <property type="term" value="F:phospholipase A2 activity"/>
    <property type="evidence" value="ECO:0007669"/>
    <property type="project" value="UniProtKB-EC"/>
</dbReference>
<keyword evidence="12 17" id="KW-0443">Lipid metabolism</keyword>
<dbReference type="GO" id="GO:0016042">
    <property type="term" value="P:lipid catabolic process"/>
    <property type="evidence" value="ECO:0007669"/>
    <property type="project" value="UniProtKB-KW"/>
</dbReference>
<keyword evidence="9 17" id="KW-0378">Hydrolase</keyword>
<dbReference type="SUPFAM" id="SSF56931">
    <property type="entry name" value="Outer membrane phospholipase A (OMPLA)"/>
    <property type="match status" value="1"/>
</dbReference>
<feature type="binding site" description="in dimeric form" evidence="16">
    <location>
        <position position="269"/>
    </location>
    <ligand>
        <name>Ca(2+)</name>
        <dbReference type="ChEBI" id="CHEBI:29108"/>
        <label>1</label>
    </ligand>
</feature>
<keyword evidence="6" id="KW-0812">Transmembrane</keyword>
<dbReference type="Pfam" id="PF02253">
    <property type="entry name" value="PLA1"/>
    <property type="match status" value="1"/>
</dbReference>
<keyword evidence="7 16" id="KW-0479">Metal-binding</keyword>
<feature type="chain" id="PRO_5023007293" description="Phospholipase A1" evidence="17">
    <location>
        <begin position="28"/>
        <end position="401"/>
    </location>
</feature>
<comment type="caution">
    <text evidence="18">The sequence shown here is derived from an EMBL/GenBank/DDBJ whole genome shotgun (WGS) entry which is preliminary data.</text>
</comment>
<dbReference type="PANTHER" id="PTHR40457">
    <property type="entry name" value="PHOSPHOLIPASE A1"/>
    <property type="match status" value="1"/>
</dbReference>
<comment type="subunit">
    <text evidence="4 17">Homodimer; dimerization is reversible, and the dimeric form is the active one.</text>
</comment>
<comment type="similarity">
    <text evidence="3 17">Belongs to the phospholipase A1 family.</text>
</comment>
<evidence type="ECO:0000256" key="5">
    <source>
        <dbReference type="ARBA" id="ARBA00022452"/>
    </source>
</evidence>
<dbReference type="InterPro" id="IPR036541">
    <property type="entry name" value="PLipase_A1_sf"/>
</dbReference>
<evidence type="ECO:0000256" key="11">
    <source>
        <dbReference type="ARBA" id="ARBA00022963"/>
    </source>
</evidence>
<accession>A0A5D9CHZ2</accession>
<dbReference type="InterPro" id="IPR003187">
    <property type="entry name" value="PLipase_A1"/>
</dbReference>
<evidence type="ECO:0000256" key="12">
    <source>
        <dbReference type="ARBA" id="ARBA00023098"/>
    </source>
</evidence>
<evidence type="ECO:0000256" key="8">
    <source>
        <dbReference type="ARBA" id="ARBA00022729"/>
    </source>
</evidence>
<evidence type="ECO:0000256" key="10">
    <source>
        <dbReference type="ARBA" id="ARBA00022837"/>
    </source>
</evidence>
<keyword evidence="14 17" id="KW-0998">Cell outer membrane</keyword>
<protein>
    <recommendedName>
        <fullName evidence="17">Phospholipase A1</fullName>
        <ecNumber evidence="17">3.1.1.32</ecNumber>
        <ecNumber evidence="17">3.1.1.4</ecNumber>
    </recommendedName>
    <alternativeName>
        <fullName evidence="17">Phosphatidylcholine 1-acylhydrolase</fullName>
    </alternativeName>
</protein>
<keyword evidence="11 17" id="KW-0442">Lipid degradation</keyword>
<sequence>MIKRACRLRWRLPALVAAVLVATPAYAQGSGIEVVIGRAGVQIGGGALVDLRLLNPGAAAGTLDLPDRVEAQIATADGASRAIWLERAADTPTSLTIPAGGFVSAHYRLSAVDATSGALLSIARWSSQQVALTPALATPAEQMAASSPAPVTPPATDRSVGNAFLDNLSAYDPIYAVYGPGTNTDARIQISFKYQLYGSRARESRHASIRDGLYFAYTQRMFWDLGASSSPFRNVDYQPELFYLSQPLALSDRATLSGQIGLRHESNGRAGAASRSINMAYVAPMGAFSLGDGWRLSVAPRLWLYVGDRSDNPDIRRYRGNSGLFLEIGQEDGPRLSTSSRFNIDSGKGAISADISYPLRSLLGGGPDFYLFGQSFHGYGENLLDYNRRITRFRIGVALVR</sequence>
<keyword evidence="13" id="KW-0472">Membrane</keyword>
<evidence type="ECO:0000256" key="14">
    <source>
        <dbReference type="ARBA" id="ARBA00023237"/>
    </source>
</evidence>
<evidence type="ECO:0000256" key="7">
    <source>
        <dbReference type="ARBA" id="ARBA00022723"/>
    </source>
</evidence>
<evidence type="ECO:0000256" key="17">
    <source>
        <dbReference type="RuleBase" id="RU366027"/>
    </source>
</evidence>
<feature type="binding site" description="in dimeric form" evidence="16">
    <location>
        <position position="229"/>
    </location>
    <ligand>
        <name>Ca(2+)</name>
        <dbReference type="ChEBI" id="CHEBI:29108"/>
        <label>1</label>
    </ligand>
</feature>
<gene>
    <name evidence="18" type="ORF">FYJ91_04815</name>
</gene>
<name>A0A5D9CHZ2_9SPHN</name>